<dbReference type="NCBIfam" id="TIGR01847">
    <property type="entry name" value="bacteriocin_sig"/>
    <property type="match status" value="1"/>
</dbReference>
<reference evidence="1 2" key="1">
    <citation type="submission" date="2011-02" db="EMBL/GenBank/DDBJ databases">
        <authorList>
            <person name="Weinstock G."/>
            <person name="Sodergren E."/>
            <person name="Clifton S."/>
            <person name="Fulton L."/>
            <person name="Fulton B."/>
            <person name="Courtney L."/>
            <person name="Fronick C."/>
            <person name="Harrison M."/>
            <person name="Strong C."/>
            <person name="Farmer C."/>
            <person name="Delahaunty K."/>
            <person name="Markovic C."/>
            <person name="Hall O."/>
            <person name="Minx P."/>
            <person name="Tomlinson C."/>
            <person name="Mitreva M."/>
            <person name="Hou S."/>
            <person name="Chen J."/>
            <person name="Wollam A."/>
            <person name="Pepin K.H."/>
            <person name="Johnson M."/>
            <person name="Bhonagiri V."/>
            <person name="Zhang X."/>
            <person name="Suruliraj S."/>
            <person name="Warren W."/>
            <person name="Chinwalla A."/>
            <person name="Mardis E.R."/>
            <person name="Wilson R.K."/>
        </authorList>
    </citation>
    <scope>NUCLEOTIDE SEQUENCE [LARGE SCALE GENOMIC DNA]</scope>
    <source>
        <strain evidence="1 2">YIT 12057</strain>
    </source>
</reference>
<evidence type="ECO:0000313" key="2">
    <source>
        <dbReference type="Proteomes" id="UP000003416"/>
    </source>
</evidence>
<sequence length="51" mass="5695">MNTKRIEKLSTKEMSQIKGGENKGKWILTSEGWIWIGSRDLGSIPPPPSNP</sequence>
<dbReference type="HOGENOM" id="CLU_3095498_0_0_10"/>
<dbReference type="AlphaFoldDB" id="F3PT49"/>
<accession>F3PT49</accession>
<dbReference type="RefSeq" id="WP_009125182.1">
    <property type="nucleotide sequence ID" value="NZ_GL882631.1"/>
</dbReference>
<dbReference type="STRING" id="763034.HMPREF9446_01915"/>
<evidence type="ECO:0000313" key="1">
    <source>
        <dbReference type="EMBL" id="EGF57067.1"/>
    </source>
</evidence>
<keyword evidence="2" id="KW-1185">Reference proteome</keyword>
<dbReference type="Proteomes" id="UP000003416">
    <property type="component" value="Unassembled WGS sequence"/>
</dbReference>
<dbReference type="EMBL" id="AFBN01000034">
    <property type="protein sequence ID" value="EGF57067.1"/>
    <property type="molecule type" value="Genomic_DNA"/>
</dbReference>
<dbReference type="GeneID" id="86051360"/>
<name>F3PT49_9BACE</name>
<protein>
    <submittedName>
        <fullName evidence="1">Bacteriocin-type signal sequence</fullName>
    </submittedName>
</protein>
<gene>
    <name evidence="1" type="ORF">HMPREF9446_01915</name>
</gene>
<proteinExistence type="predicted"/>
<dbReference type="InterPro" id="IPR010133">
    <property type="entry name" value="Bacteriocin_signal_seq"/>
</dbReference>
<organism evidence="1 2">
    <name type="scientific">Bacteroides fluxus YIT 12057</name>
    <dbReference type="NCBI Taxonomy" id="763034"/>
    <lineage>
        <taxon>Bacteria</taxon>
        <taxon>Pseudomonadati</taxon>
        <taxon>Bacteroidota</taxon>
        <taxon>Bacteroidia</taxon>
        <taxon>Bacteroidales</taxon>
        <taxon>Bacteroidaceae</taxon>
        <taxon>Bacteroides</taxon>
    </lineage>
</organism>
<comment type="caution">
    <text evidence="1">The sequence shown here is derived from an EMBL/GenBank/DDBJ whole genome shotgun (WGS) entry which is preliminary data.</text>
</comment>